<keyword evidence="1" id="KW-0472">Membrane</keyword>
<accession>A0ABN6D050</accession>
<protein>
    <recommendedName>
        <fullName evidence="2">DUF4178 domain-containing protein</fullName>
    </recommendedName>
</protein>
<feature type="domain" description="DUF4178" evidence="2">
    <location>
        <begin position="66"/>
        <end position="178"/>
    </location>
</feature>
<evidence type="ECO:0000313" key="4">
    <source>
        <dbReference type="Proteomes" id="UP000824366"/>
    </source>
</evidence>
<keyword evidence="1" id="KW-1133">Transmembrane helix</keyword>
<dbReference type="Pfam" id="PF13785">
    <property type="entry name" value="DUF4178"/>
    <property type="match status" value="2"/>
</dbReference>
<name>A0ABN6D050_9BURK</name>
<evidence type="ECO:0000313" key="3">
    <source>
        <dbReference type="EMBL" id="BCO25392.1"/>
    </source>
</evidence>
<keyword evidence="4" id="KW-1185">Reference proteome</keyword>
<dbReference type="InterPro" id="IPR025235">
    <property type="entry name" value="DUF4178"/>
</dbReference>
<feature type="domain" description="DUF4178" evidence="2">
    <location>
        <begin position="301"/>
        <end position="439"/>
    </location>
</feature>
<gene>
    <name evidence="3" type="ORF">MIZ03_0252</name>
</gene>
<feature type="transmembrane region" description="Helical" evidence="1">
    <location>
        <begin position="468"/>
        <end position="488"/>
    </location>
</feature>
<evidence type="ECO:0000259" key="2">
    <source>
        <dbReference type="Pfam" id="PF13785"/>
    </source>
</evidence>
<proteinExistence type="predicted"/>
<dbReference type="Proteomes" id="UP000824366">
    <property type="component" value="Chromosome"/>
</dbReference>
<sequence length="525" mass="55639">MATNPIHRSYQAPCPGCGAPVNFTSAQSTHAVCGYCQSTVVRDGDTLQRIGKMAELFDDHSPLQLQTSGIWRGQAFTLVGRLQYKYPEGTWTEWHAVLADGSTAYLSEDNGAYVWATPVATPATLPAAQVFRVGASTTISGQAFAVASNMQVLLLAAQGELPHLPALGQAFAMVELRSQGAASSGTKTSGSQIGSQLIGGGSESERVLSIDYSSTPPTCCMGQPVRLEDLKLSGLKEASSKTEKGRQFNCPNCGAALTVQLDTSQSMTCGSCNSLIDLSGGIGGELKHALQDEPVRPLIALGSSGELQGAVWQVVGFQHRMGIDPSDPDEHFGWEEYLLYHPKRGFTFLVDSTEGWSLVKPATGAPVMSANGQSASYLGARYTLKESYQAETSYALGEFYWRVSRGQKTSNRDYVSGSSLLSSEQSADELTWSVGSKIDSATVAKAFKLEGQKELFKRADVGPASASAAMSVRTLIIIFVLLLLFAVLMSRCSSCDPQVENCSSGSGFRSSGGSFGGFSSGGGHK</sequence>
<organism evidence="3 4">
    <name type="scientific">Rhodoferax lithotrophicus</name>
    <dbReference type="NCBI Taxonomy" id="2798804"/>
    <lineage>
        <taxon>Bacteria</taxon>
        <taxon>Pseudomonadati</taxon>
        <taxon>Pseudomonadota</taxon>
        <taxon>Betaproteobacteria</taxon>
        <taxon>Burkholderiales</taxon>
        <taxon>Comamonadaceae</taxon>
        <taxon>Rhodoferax</taxon>
    </lineage>
</organism>
<reference evidence="3 4" key="1">
    <citation type="journal article" date="2021" name="Microbiol. Spectr.">
        <title>A Single Bacterium Capable of Oxidation and Reduction of Iron at Circumneutral pH.</title>
        <authorList>
            <person name="Kato S."/>
            <person name="Ohkuma M."/>
        </authorList>
    </citation>
    <scope>NUCLEOTIDE SEQUENCE [LARGE SCALE GENOMIC DNA]</scope>
    <source>
        <strain evidence="3 4">MIZ03</strain>
    </source>
</reference>
<dbReference type="RefSeq" id="WP_223906968.1">
    <property type="nucleotide sequence ID" value="NZ_AP024238.1"/>
</dbReference>
<keyword evidence="1" id="KW-0812">Transmembrane</keyword>
<dbReference type="EMBL" id="AP024238">
    <property type="protein sequence ID" value="BCO25392.1"/>
    <property type="molecule type" value="Genomic_DNA"/>
</dbReference>
<evidence type="ECO:0000256" key="1">
    <source>
        <dbReference type="SAM" id="Phobius"/>
    </source>
</evidence>